<gene>
    <name evidence="2" type="ORF">RHTO0S_06e10264g</name>
</gene>
<organism evidence="2">
    <name type="scientific">Rhodotorula toruloides</name>
    <name type="common">Yeast</name>
    <name type="synonym">Rhodosporidium toruloides</name>
    <dbReference type="NCBI Taxonomy" id="5286"/>
    <lineage>
        <taxon>Eukaryota</taxon>
        <taxon>Fungi</taxon>
        <taxon>Dikarya</taxon>
        <taxon>Basidiomycota</taxon>
        <taxon>Pucciniomycotina</taxon>
        <taxon>Microbotryomycetes</taxon>
        <taxon>Sporidiobolales</taxon>
        <taxon>Sporidiobolaceae</taxon>
        <taxon>Rhodotorula</taxon>
    </lineage>
</organism>
<reference evidence="2" key="1">
    <citation type="journal article" date="2014" name="Genome Announc.">
        <title>Draft genome sequence of Rhodosporidium toruloides CECT1137, an oleaginous yeast of biotechnological interest.</title>
        <authorList>
            <person name="Morin N."/>
            <person name="Calcas X."/>
            <person name="Devillers H."/>
            <person name="Durrens P."/>
            <person name="Sherman D.J."/>
            <person name="Nicaud J.-M."/>
            <person name="Neuveglise C."/>
        </authorList>
    </citation>
    <scope>NUCLEOTIDE SEQUENCE</scope>
    <source>
        <strain evidence="2">CECT1137</strain>
    </source>
</reference>
<evidence type="ECO:0000313" key="2">
    <source>
        <dbReference type="EMBL" id="CDR42141.1"/>
    </source>
</evidence>
<evidence type="ECO:0000256" key="1">
    <source>
        <dbReference type="SAM" id="MobiDB-lite"/>
    </source>
</evidence>
<proteinExistence type="predicted"/>
<accession>A0A061AWV8</accession>
<protein>
    <submittedName>
        <fullName evidence="2">RHTO0S06e10264g1_1</fullName>
    </submittedName>
</protein>
<dbReference type="EMBL" id="LK052941">
    <property type="protein sequence ID" value="CDR42141.1"/>
    <property type="molecule type" value="Genomic_DNA"/>
</dbReference>
<feature type="region of interest" description="Disordered" evidence="1">
    <location>
        <begin position="1"/>
        <end position="48"/>
    </location>
</feature>
<dbReference type="AlphaFoldDB" id="A0A061AWV8"/>
<sequence>MDRAIYAAAPRGPTKHPPHRSDDHVRDPSSPTPTDPFDTLPRPSPPASFFAYTARPYPAATLEADRSARPRRQRLGDGGLDLCDPFGTSFVHLLPVRRAQYSVSTQQAVYAAKFALYPEAPGWLRCCATFPGMRQERLFAGFRG</sequence>
<name>A0A061AWV8_RHOTO</name>